<keyword evidence="3" id="KW-1185">Reference proteome</keyword>
<evidence type="ECO:0000313" key="2">
    <source>
        <dbReference type="EMBL" id="MQY27088.1"/>
    </source>
</evidence>
<dbReference type="RefSeq" id="WP_153341820.1">
    <property type="nucleotide sequence ID" value="NZ_WEGI01000005.1"/>
</dbReference>
<evidence type="ECO:0000256" key="1">
    <source>
        <dbReference type="SAM" id="Phobius"/>
    </source>
</evidence>
<dbReference type="EMBL" id="WEGI01000005">
    <property type="protein sequence ID" value="MQY27088.1"/>
    <property type="molecule type" value="Genomic_DNA"/>
</dbReference>
<keyword evidence="1" id="KW-0472">Membrane</keyword>
<protein>
    <submittedName>
        <fullName evidence="2">Uncharacterized protein</fullName>
    </submittedName>
</protein>
<keyword evidence="1" id="KW-0812">Transmembrane</keyword>
<dbReference type="AlphaFoldDB" id="A0A7K0DN92"/>
<keyword evidence="1" id="KW-1133">Transmembrane helix</keyword>
<organism evidence="2 3">
    <name type="scientific">Nocardia aurantia</name>
    <dbReference type="NCBI Taxonomy" id="2585199"/>
    <lineage>
        <taxon>Bacteria</taxon>
        <taxon>Bacillati</taxon>
        <taxon>Actinomycetota</taxon>
        <taxon>Actinomycetes</taxon>
        <taxon>Mycobacteriales</taxon>
        <taxon>Nocardiaceae</taxon>
        <taxon>Nocardia</taxon>
    </lineage>
</organism>
<accession>A0A7K0DN92</accession>
<proteinExistence type="predicted"/>
<dbReference type="Proteomes" id="UP000431401">
    <property type="component" value="Unassembled WGS sequence"/>
</dbReference>
<reference evidence="2 3" key="1">
    <citation type="submission" date="2019-10" db="EMBL/GenBank/DDBJ databases">
        <title>Nocardia macrotermitis sp. nov. and Nocardia aurantia sp. nov., isolated from the gut of fungus growing-termite Macrotermes natalensis.</title>
        <authorList>
            <person name="Benndorf R."/>
            <person name="Schwitalla J."/>
            <person name="Martin K."/>
            <person name="De Beer W."/>
            <person name="Kaster A.-K."/>
            <person name="Vollmers J."/>
            <person name="Poulsen M."/>
            <person name="Beemelmanns C."/>
        </authorList>
    </citation>
    <scope>NUCLEOTIDE SEQUENCE [LARGE SCALE GENOMIC DNA]</scope>
    <source>
        <strain evidence="2 3">RB56</strain>
    </source>
</reference>
<feature type="transmembrane region" description="Helical" evidence="1">
    <location>
        <begin position="6"/>
        <end position="24"/>
    </location>
</feature>
<sequence>MVFVLAVVAAWVACIALFLVLTGIDLPERRHRRRPDGRPTVAEIERRLAREWRESSGRVTG</sequence>
<gene>
    <name evidence="2" type="ORF">NRB56_26700</name>
</gene>
<evidence type="ECO:0000313" key="3">
    <source>
        <dbReference type="Proteomes" id="UP000431401"/>
    </source>
</evidence>
<comment type="caution">
    <text evidence="2">The sequence shown here is derived from an EMBL/GenBank/DDBJ whole genome shotgun (WGS) entry which is preliminary data.</text>
</comment>
<name>A0A7K0DN92_9NOCA</name>